<dbReference type="NCBIfam" id="TIGR00254">
    <property type="entry name" value="GGDEF"/>
    <property type="match status" value="1"/>
</dbReference>
<dbReference type="InterPro" id="IPR000160">
    <property type="entry name" value="GGDEF_dom"/>
</dbReference>
<dbReference type="SUPFAM" id="SSF55073">
    <property type="entry name" value="Nucleotide cyclase"/>
    <property type="match status" value="1"/>
</dbReference>
<dbReference type="Pfam" id="PF00990">
    <property type="entry name" value="GGDEF"/>
    <property type="match status" value="1"/>
</dbReference>
<dbReference type="SMART" id="SM00267">
    <property type="entry name" value="GGDEF"/>
    <property type="match status" value="1"/>
</dbReference>
<dbReference type="InterPro" id="IPR043128">
    <property type="entry name" value="Rev_trsase/Diguanyl_cyclase"/>
</dbReference>
<evidence type="ECO:0000313" key="3">
    <source>
        <dbReference type="Proteomes" id="UP000597459"/>
    </source>
</evidence>
<dbReference type="PROSITE" id="PS50887">
    <property type="entry name" value="GGDEF"/>
    <property type="match status" value="1"/>
</dbReference>
<dbReference type="Proteomes" id="UP000597459">
    <property type="component" value="Unassembled WGS sequence"/>
</dbReference>
<evidence type="ECO:0000313" key="2">
    <source>
        <dbReference type="EMBL" id="NHO54224.1"/>
    </source>
</evidence>
<dbReference type="PANTHER" id="PTHR44757:SF2">
    <property type="entry name" value="BIOFILM ARCHITECTURE MAINTENANCE PROTEIN MBAA"/>
    <property type="match status" value="1"/>
</dbReference>
<dbReference type="RefSeq" id="WP_166315896.1">
    <property type="nucleotide sequence ID" value="NZ_WOTH01000018.1"/>
</dbReference>
<evidence type="ECO:0000259" key="1">
    <source>
        <dbReference type="PROSITE" id="PS50887"/>
    </source>
</evidence>
<sequence length="388" mass="43364">MNDPTADETDTDYKALYLQLRKRFEREKRIRREAEAIAERGLRELYGLNNQQKLLETIVSCANTTSSATRVIEVTLEETCQRMGFMGGVAFSRREDGTYDRINPTLCFPNTPPSRQILLAACRASRLFEPDGLAFQIKRQQKIVSWKIDPQEHAIGASLHHGLGLPVIAGGCVDVVLLFFSCKDVKAEEPIVGLCMNIGGHIARVIEREKAERKLRHDATHDALTRLPNRTLFSQTVTDVLAAWKNTDTPPAVCLIDLDHFKHINDTAGHLMGDRVLCQAAHRLTHTLAGHPAHMVARLGGDEFVILFHGTESPDEVMTITERLCDAFRRPFEMEGHHLTSTASIGLAFWSPRHESASYMLKEADHAMYESKRAGGGRVTLARPLHAA</sequence>
<comment type="caution">
    <text evidence="2">The sequence shown here is derived from an EMBL/GenBank/DDBJ whole genome shotgun (WGS) entry which is preliminary data.</text>
</comment>
<dbReference type="EMBL" id="WOTH01000018">
    <property type="protein sequence ID" value="NHO54224.1"/>
    <property type="molecule type" value="Genomic_DNA"/>
</dbReference>
<dbReference type="CDD" id="cd01949">
    <property type="entry name" value="GGDEF"/>
    <property type="match status" value="1"/>
</dbReference>
<feature type="domain" description="GGDEF" evidence="1">
    <location>
        <begin position="249"/>
        <end position="384"/>
    </location>
</feature>
<dbReference type="Gene3D" id="3.30.70.270">
    <property type="match status" value="1"/>
</dbReference>
<proteinExistence type="predicted"/>
<dbReference type="InterPro" id="IPR052155">
    <property type="entry name" value="Biofilm_reg_signaling"/>
</dbReference>
<keyword evidence="3" id="KW-1185">Reference proteome</keyword>
<dbReference type="PANTHER" id="PTHR44757">
    <property type="entry name" value="DIGUANYLATE CYCLASE DGCP"/>
    <property type="match status" value="1"/>
</dbReference>
<dbReference type="InterPro" id="IPR029787">
    <property type="entry name" value="Nucleotide_cyclase"/>
</dbReference>
<dbReference type="AlphaFoldDB" id="A0A967B6S0"/>
<gene>
    <name evidence="2" type="ORF">GOB87_09695</name>
</gene>
<name>A0A967B6S0_9PROT</name>
<protein>
    <submittedName>
        <fullName evidence="2">Diguanylate cyclase</fullName>
    </submittedName>
</protein>
<reference evidence="2" key="1">
    <citation type="submission" date="2019-11" db="EMBL/GenBank/DDBJ databases">
        <title>Description of new Acetobacter species.</title>
        <authorList>
            <person name="Cleenwerck I."/>
            <person name="Sombolestani A.S."/>
        </authorList>
    </citation>
    <scope>NUCLEOTIDE SEQUENCE</scope>
    <source>
        <strain evidence="2">LMG 1626</strain>
    </source>
</reference>
<accession>A0A967B6S0</accession>
<organism evidence="2 3">
    <name type="scientific">Acetobacter estunensis</name>
    <dbReference type="NCBI Taxonomy" id="104097"/>
    <lineage>
        <taxon>Bacteria</taxon>
        <taxon>Pseudomonadati</taxon>
        <taxon>Pseudomonadota</taxon>
        <taxon>Alphaproteobacteria</taxon>
        <taxon>Acetobacterales</taxon>
        <taxon>Acetobacteraceae</taxon>
        <taxon>Acetobacter</taxon>
    </lineage>
</organism>